<dbReference type="EMBL" id="QFQP01000003">
    <property type="protein sequence ID" value="PZR16571.1"/>
    <property type="molecule type" value="Genomic_DNA"/>
</dbReference>
<comment type="caution">
    <text evidence="1">The sequence shown here is derived from an EMBL/GenBank/DDBJ whole genome shotgun (WGS) entry which is preliminary data.</text>
</comment>
<proteinExistence type="predicted"/>
<dbReference type="PANTHER" id="PTHR39624">
    <property type="entry name" value="PROTEIN INVOLVED IN RIMO-MEDIATED BETA-METHYLTHIOLATION OF RIBOSOMAL PROTEIN S12 YCAO"/>
    <property type="match status" value="1"/>
</dbReference>
<organism evidence="1 2">
    <name type="scientific">Archangium gephyra</name>
    <dbReference type="NCBI Taxonomy" id="48"/>
    <lineage>
        <taxon>Bacteria</taxon>
        <taxon>Pseudomonadati</taxon>
        <taxon>Myxococcota</taxon>
        <taxon>Myxococcia</taxon>
        <taxon>Myxococcales</taxon>
        <taxon>Cystobacterineae</taxon>
        <taxon>Archangiaceae</taxon>
        <taxon>Archangium</taxon>
    </lineage>
</organism>
<dbReference type="InterPro" id="IPR015946">
    <property type="entry name" value="KH_dom-like_a/b"/>
</dbReference>
<name>A0A2W5W0G7_9BACT</name>
<accession>A0A2W5W0G7</accession>
<dbReference type="InterPro" id="IPR003718">
    <property type="entry name" value="OsmC/Ohr_fam"/>
</dbReference>
<dbReference type="PANTHER" id="PTHR39624:SF2">
    <property type="entry name" value="OSMC-LIKE PROTEIN"/>
    <property type="match status" value="1"/>
</dbReference>
<dbReference type="Proteomes" id="UP000249061">
    <property type="component" value="Unassembled WGS sequence"/>
</dbReference>
<dbReference type="InterPro" id="IPR036102">
    <property type="entry name" value="OsmC/Ohrsf"/>
</dbReference>
<dbReference type="Gene3D" id="3.30.300.20">
    <property type="match status" value="1"/>
</dbReference>
<dbReference type="Pfam" id="PF02566">
    <property type="entry name" value="OsmC"/>
    <property type="match status" value="1"/>
</dbReference>
<protein>
    <submittedName>
        <fullName evidence="1">Osmotically inducible protein OsmC</fullName>
    </submittedName>
</protein>
<evidence type="ECO:0000313" key="2">
    <source>
        <dbReference type="Proteomes" id="UP000249061"/>
    </source>
</evidence>
<dbReference type="SUPFAM" id="SSF82784">
    <property type="entry name" value="OsmC-like"/>
    <property type="match status" value="1"/>
</dbReference>
<evidence type="ECO:0000313" key="1">
    <source>
        <dbReference type="EMBL" id="PZR16571.1"/>
    </source>
</evidence>
<gene>
    <name evidence="1" type="ORF">DI536_05235</name>
</gene>
<dbReference type="AlphaFoldDB" id="A0A2W5W0G7"/>
<sequence>MSGARTLEISFPGGRRVDARVGEHTLHTDQPPDNGGTNTAPSPFELFLASIGACAGIFVQGFCAKRGIAVEDLRIQQHVDFDERGVLRSVDLHVQVPPDFPERYRDAIVQVIEQCSVKRAIAAQPTFSVHVSPGAHRTTPPSSAPMR</sequence>
<reference evidence="1 2" key="1">
    <citation type="submission" date="2017-08" db="EMBL/GenBank/DDBJ databases">
        <title>Infants hospitalized years apart are colonized by the same room-sourced microbial strains.</title>
        <authorList>
            <person name="Brooks B."/>
            <person name="Olm M.R."/>
            <person name="Firek B.A."/>
            <person name="Baker R."/>
            <person name="Thomas B.C."/>
            <person name="Morowitz M.J."/>
            <person name="Banfield J.F."/>
        </authorList>
    </citation>
    <scope>NUCLEOTIDE SEQUENCE [LARGE SCALE GENOMIC DNA]</scope>
    <source>
        <strain evidence="1">S2_003_000_R2_14</strain>
    </source>
</reference>